<dbReference type="RefSeq" id="WP_145243448.1">
    <property type="nucleotide sequence ID" value="NZ_CP036273.1"/>
</dbReference>
<evidence type="ECO:0000313" key="2">
    <source>
        <dbReference type="Proteomes" id="UP000319576"/>
    </source>
</evidence>
<dbReference type="EMBL" id="CP036273">
    <property type="protein sequence ID" value="QDU23295.1"/>
    <property type="molecule type" value="Genomic_DNA"/>
</dbReference>
<keyword evidence="2" id="KW-1185">Reference proteome</keyword>
<reference evidence="1 2" key="1">
    <citation type="submission" date="2019-02" db="EMBL/GenBank/DDBJ databases">
        <title>Deep-cultivation of Planctomycetes and their phenomic and genomic characterization uncovers novel biology.</title>
        <authorList>
            <person name="Wiegand S."/>
            <person name="Jogler M."/>
            <person name="Boedeker C."/>
            <person name="Pinto D."/>
            <person name="Vollmers J."/>
            <person name="Rivas-Marin E."/>
            <person name="Kohn T."/>
            <person name="Peeters S.H."/>
            <person name="Heuer A."/>
            <person name="Rast P."/>
            <person name="Oberbeckmann S."/>
            <person name="Bunk B."/>
            <person name="Jeske O."/>
            <person name="Meyerdierks A."/>
            <person name="Storesund J.E."/>
            <person name="Kallscheuer N."/>
            <person name="Luecker S."/>
            <person name="Lage O.M."/>
            <person name="Pohl T."/>
            <person name="Merkel B.J."/>
            <person name="Hornburger P."/>
            <person name="Mueller R.-W."/>
            <person name="Bruemmer F."/>
            <person name="Labrenz M."/>
            <person name="Spormann A.M."/>
            <person name="Op den Camp H."/>
            <person name="Overmann J."/>
            <person name="Amann R."/>
            <person name="Jetten M.S.M."/>
            <person name="Mascher T."/>
            <person name="Medema M.H."/>
            <person name="Devos D.P."/>
            <person name="Kaster A.-K."/>
            <person name="Ovreas L."/>
            <person name="Rohde M."/>
            <person name="Galperin M.Y."/>
            <person name="Jogler C."/>
        </authorList>
    </citation>
    <scope>NUCLEOTIDE SEQUENCE [LARGE SCALE GENOMIC DNA]</scope>
    <source>
        <strain evidence="1 2">ETA_A1</strain>
    </source>
</reference>
<proteinExistence type="predicted"/>
<name>A0A517Y0L3_9BACT</name>
<protein>
    <submittedName>
        <fullName evidence="1">Uncharacterized protein</fullName>
    </submittedName>
</protein>
<gene>
    <name evidence="1" type="ORF">ETAA1_52900</name>
</gene>
<accession>A0A517Y0L3</accession>
<dbReference type="AlphaFoldDB" id="A0A517Y0L3"/>
<dbReference type="KEGG" id="uli:ETAA1_52900"/>
<organism evidence="1 2">
    <name type="scientific">Urbifossiella limnaea</name>
    <dbReference type="NCBI Taxonomy" id="2528023"/>
    <lineage>
        <taxon>Bacteria</taxon>
        <taxon>Pseudomonadati</taxon>
        <taxon>Planctomycetota</taxon>
        <taxon>Planctomycetia</taxon>
        <taxon>Gemmatales</taxon>
        <taxon>Gemmataceae</taxon>
        <taxon>Urbifossiella</taxon>
    </lineage>
</organism>
<evidence type="ECO:0000313" key="1">
    <source>
        <dbReference type="EMBL" id="QDU23295.1"/>
    </source>
</evidence>
<sequence>MKSLKTFEFPASRVGKGQYEWAKLLNGGIYQLEEGKDYQCKTVSFVALARMAAKKAGKGLKASKVEGGVVIQAIDPS</sequence>
<dbReference type="Proteomes" id="UP000319576">
    <property type="component" value="Chromosome"/>
</dbReference>